<dbReference type="InterPro" id="IPR037883">
    <property type="entry name" value="Knr4/Smi1-like_sf"/>
</dbReference>
<dbReference type="EMBL" id="CVTF01000114">
    <property type="protein sequence ID" value="CRY99970.1"/>
    <property type="molecule type" value="Genomic_DNA"/>
</dbReference>
<dbReference type="SMART" id="SM00860">
    <property type="entry name" value="SMI1_KNR4"/>
    <property type="match status" value="1"/>
</dbReference>
<name>A0A0H5QFD9_NEIMI</name>
<dbReference type="SUPFAM" id="SSF160631">
    <property type="entry name" value="SMI1/KNR4-like"/>
    <property type="match status" value="1"/>
</dbReference>
<evidence type="ECO:0000313" key="2">
    <source>
        <dbReference type="EMBL" id="CRY99970.1"/>
    </source>
</evidence>
<reference evidence="2 3" key="1">
    <citation type="submission" date="2014-11" db="EMBL/GenBank/DDBJ databases">
        <authorList>
            <person name="Diene M.Seydina."/>
        </authorList>
    </citation>
    <scope>NUCLEOTIDE SEQUENCE [LARGE SCALE GENOMIC DNA]</scope>
    <source>
        <strain evidence="2 3">Neisseria meningitidis CHUV</strain>
    </source>
</reference>
<proteinExistence type="predicted"/>
<dbReference type="AlphaFoldDB" id="A0A0H5QFD9"/>
<accession>A0A0H5QFD9</accession>
<sequence length="179" mass="20446">MSQVFKDFDLSSVWESDSWADENYKEAPFTPEILAAVESELGYKLPQSFIELMAVQNGGIFVKNCFPTTQRNSWAKDHVQICEVSGIGFEKEGSLCGETGQKLWMEEWEYPPIGVYFANDPSGGHAMFALDYRECGKDGEPKVVFVEQESDFEIVELAPDFETFIRSLRHEDEFIDEEI</sequence>
<feature type="domain" description="Knr4/Smi1-like" evidence="1">
    <location>
        <begin position="28"/>
        <end position="167"/>
    </location>
</feature>
<dbReference type="OMA" id="LIREWEM"/>
<dbReference type="InterPro" id="IPR018958">
    <property type="entry name" value="Knr4/Smi1-like_dom"/>
</dbReference>
<protein>
    <recommendedName>
        <fullName evidence="1">Knr4/Smi1-like domain-containing protein</fullName>
    </recommendedName>
</protein>
<evidence type="ECO:0000259" key="1">
    <source>
        <dbReference type="SMART" id="SM00860"/>
    </source>
</evidence>
<dbReference type="Proteomes" id="UP000182715">
    <property type="component" value="Unassembled WGS sequence"/>
</dbReference>
<organism evidence="2 3">
    <name type="scientific">Neisseria meningitidis serogroup B</name>
    <dbReference type="NCBI Taxonomy" id="491"/>
    <lineage>
        <taxon>Bacteria</taxon>
        <taxon>Pseudomonadati</taxon>
        <taxon>Pseudomonadota</taxon>
        <taxon>Betaproteobacteria</taxon>
        <taxon>Neisseriales</taxon>
        <taxon>Neisseriaceae</taxon>
        <taxon>Neisseria</taxon>
    </lineage>
</organism>
<dbReference type="Gene3D" id="3.40.1580.10">
    <property type="entry name" value="SMI1/KNR4-like"/>
    <property type="match status" value="1"/>
</dbReference>
<evidence type="ECO:0000313" key="3">
    <source>
        <dbReference type="Proteomes" id="UP000182715"/>
    </source>
</evidence>
<dbReference type="Pfam" id="PF09346">
    <property type="entry name" value="SMI1_KNR4"/>
    <property type="match status" value="1"/>
</dbReference>